<dbReference type="RefSeq" id="WP_139654773.1">
    <property type="nucleotide sequence ID" value="NZ_CAWOQH010000166.1"/>
</dbReference>
<dbReference type="Proteomes" id="UP000307592">
    <property type="component" value="Unassembled WGS sequence"/>
</dbReference>
<dbReference type="Gene3D" id="3.30.500.20">
    <property type="entry name" value="BH3703-like domains"/>
    <property type="match status" value="1"/>
</dbReference>
<dbReference type="InterPro" id="IPR036170">
    <property type="entry name" value="YezG-like_sf"/>
</dbReference>
<reference evidence="1 2" key="1">
    <citation type="submission" date="2019-01" db="EMBL/GenBank/DDBJ databases">
        <title>Draft genome assembly of Photorhabdus luminescens subsp. sonorensis Caborca.</title>
        <authorList>
            <person name="Duong D.A."/>
            <person name="Espinosa-Artiles P."/>
            <person name="Orozco R.A."/>
            <person name="Molnar I."/>
            <person name="Stock P."/>
        </authorList>
    </citation>
    <scope>NUCLEOTIDE SEQUENCE [LARGE SCALE GENOMIC DNA]</scope>
    <source>
        <strain evidence="1 2">Caborca</strain>
    </source>
</reference>
<name>A0A5C4RL76_PHOLU</name>
<evidence type="ECO:0000313" key="2">
    <source>
        <dbReference type="Proteomes" id="UP000307592"/>
    </source>
</evidence>
<proteinExistence type="predicted"/>
<organism evidence="1 2">
    <name type="scientific">Photorhabdus luminescens subsp. sonorensis</name>
    <dbReference type="NCBI Taxonomy" id="1173677"/>
    <lineage>
        <taxon>Bacteria</taxon>
        <taxon>Pseudomonadati</taxon>
        <taxon>Pseudomonadota</taxon>
        <taxon>Gammaproteobacteria</taxon>
        <taxon>Enterobacterales</taxon>
        <taxon>Morganellaceae</taxon>
        <taxon>Photorhabdus</taxon>
    </lineage>
</organism>
<gene>
    <name evidence="1" type="ORF">EP164_04655</name>
</gene>
<dbReference type="EMBL" id="SBIJ01000004">
    <property type="protein sequence ID" value="TNH44780.1"/>
    <property type="molecule type" value="Genomic_DNA"/>
</dbReference>
<dbReference type="AlphaFoldDB" id="A0A5C4RL76"/>
<evidence type="ECO:0000313" key="1">
    <source>
        <dbReference type="EMBL" id="TNH44780.1"/>
    </source>
</evidence>
<protein>
    <submittedName>
        <fullName evidence="1">Uncharacterized protein</fullName>
    </submittedName>
</protein>
<dbReference type="SUPFAM" id="SSF160424">
    <property type="entry name" value="BH3703-like"/>
    <property type="match status" value="1"/>
</dbReference>
<accession>A0A5C4RL76</accession>
<comment type="caution">
    <text evidence="1">The sequence shown here is derived from an EMBL/GenBank/DDBJ whole genome shotgun (WGS) entry which is preliminary data.</text>
</comment>
<sequence length="111" mass="12961">MVSDDELYSEIGRILYEAAPDDAQRILLDVELSPENDHAKFLYDYVDESGSKKWFLPPSPKTDRDLIENLAMLRKHYVENNLTSGRPVWYGCVVTVNLESMKIRIEFKYED</sequence>